<dbReference type="AlphaFoldDB" id="A0AAW5KRY1"/>
<proteinExistence type="predicted"/>
<keyword evidence="1" id="KW-0812">Transmembrane</keyword>
<feature type="transmembrane region" description="Helical" evidence="1">
    <location>
        <begin position="6"/>
        <end position="28"/>
    </location>
</feature>
<keyword evidence="1" id="KW-1133">Transmembrane helix</keyword>
<dbReference type="EMBL" id="JANGCN010000063">
    <property type="protein sequence ID" value="MCQ5154387.1"/>
    <property type="molecule type" value="Genomic_DNA"/>
</dbReference>
<reference evidence="2" key="1">
    <citation type="submission" date="2022-06" db="EMBL/GenBank/DDBJ databases">
        <title>Isolation of gut microbiota from human fecal samples.</title>
        <authorList>
            <person name="Pamer E.G."/>
            <person name="Barat B."/>
            <person name="Waligurski E."/>
            <person name="Medina S."/>
            <person name="Paddock L."/>
            <person name="Mostad J."/>
        </authorList>
    </citation>
    <scope>NUCLEOTIDE SEQUENCE</scope>
    <source>
        <strain evidence="2">DFI.5.57</strain>
    </source>
</reference>
<accession>A0AAW5KRY1</accession>
<comment type="caution">
    <text evidence="2">The sequence shown here is derived from an EMBL/GenBank/DDBJ whole genome shotgun (WGS) entry which is preliminary data.</text>
</comment>
<evidence type="ECO:0000313" key="2">
    <source>
        <dbReference type="EMBL" id="MCQ5154387.1"/>
    </source>
</evidence>
<evidence type="ECO:0000313" key="3">
    <source>
        <dbReference type="Proteomes" id="UP001206236"/>
    </source>
</evidence>
<dbReference type="RefSeq" id="WP_256322641.1">
    <property type="nucleotide sequence ID" value="NZ_JANGCN010000063.1"/>
</dbReference>
<organism evidence="2 3">
    <name type="scientific">Ruminococcus bicirculans</name>
    <name type="common">ex Wegman et al. 2014</name>
    <dbReference type="NCBI Taxonomy" id="1160721"/>
    <lineage>
        <taxon>Bacteria</taxon>
        <taxon>Bacillati</taxon>
        <taxon>Bacillota</taxon>
        <taxon>Clostridia</taxon>
        <taxon>Eubacteriales</taxon>
        <taxon>Oscillospiraceae</taxon>
        <taxon>Ruminococcus</taxon>
    </lineage>
</organism>
<evidence type="ECO:0000256" key="1">
    <source>
        <dbReference type="SAM" id="Phobius"/>
    </source>
</evidence>
<name>A0AAW5KRY1_9FIRM</name>
<gene>
    <name evidence="2" type="ORF">NE632_13910</name>
</gene>
<dbReference type="Proteomes" id="UP001206236">
    <property type="component" value="Unassembled WGS sequence"/>
</dbReference>
<keyword evidence="1" id="KW-0472">Membrane</keyword>
<sequence length="85" mass="9948">MLETLGMIGILKITAVIIVIIINIMILIRFFQIAWNVDSIEKHLHNMEIEQVEQTRLLAEIAGYQTEKENNIYDDMQQHRTPLRA</sequence>
<protein>
    <submittedName>
        <fullName evidence="2">Uncharacterized protein</fullName>
    </submittedName>
</protein>